<feature type="compositionally biased region" description="Polar residues" evidence="1">
    <location>
        <begin position="217"/>
        <end position="227"/>
    </location>
</feature>
<organism evidence="2 3">
    <name type="scientific">Armillaria solidipes</name>
    <dbReference type="NCBI Taxonomy" id="1076256"/>
    <lineage>
        <taxon>Eukaryota</taxon>
        <taxon>Fungi</taxon>
        <taxon>Dikarya</taxon>
        <taxon>Basidiomycota</taxon>
        <taxon>Agaricomycotina</taxon>
        <taxon>Agaricomycetes</taxon>
        <taxon>Agaricomycetidae</taxon>
        <taxon>Agaricales</taxon>
        <taxon>Marasmiineae</taxon>
        <taxon>Physalacriaceae</taxon>
        <taxon>Armillaria</taxon>
    </lineage>
</organism>
<proteinExistence type="predicted"/>
<accession>A0A2H3BUV8</accession>
<evidence type="ECO:0000313" key="3">
    <source>
        <dbReference type="Proteomes" id="UP000218334"/>
    </source>
</evidence>
<feature type="compositionally biased region" description="Low complexity" evidence="1">
    <location>
        <begin position="165"/>
        <end position="200"/>
    </location>
</feature>
<dbReference type="AlphaFoldDB" id="A0A2H3BUV8"/>
<feature type="region of interest" description="Disordered" evidence="1">
    <location>
        <begin position="165"/>
        <end position="227"/>
    </location>
</feature>
<evidence type="ECO:0000256" key="1">
    <source>
        <dbReference type="SAM" id="MobiDB-lite"/>
    </source>
</evidence>
<name>A0A2H3BUV8_9AGAR</name>
<protein>
    <submittedName>
        <fullName evidence="2">Uncharacterized protein</fullName>
    </submittedName>
</protein>
<feature type="region of interest" description="Disordered" evidence="1">
    <location>
        <begin position="41"/>
        <end position="92"/>
    </location>
</feature>
<evidence type="ECO:0000313" key="2">
    <source>
        <dbReference type="EMBL" id="PBK66846.1"/>
    </source>
</evidence>
<dbReference type="Proteomes" id="UP000218334">
    <property type="component" value="Unassembled WGS sequence"/>
</dbReference>
<feature type="compositionally biased region" description="Polar residues" evidence="1">
    <location>
        <begin position="62"/>
        <end position="71"/>
    </location>
</feature>
<sequence length="227" mass="24132">MEKGPINRKGRRPGKAKVTKGLAMMMLTWILVLEVRRTEAHGSAGPGRVPSGPGMPSGYMRSGSNAPSRTHSPMGHATAAPPQGGYILPPPHGMSPFYTGPLATHSGHESAMGMMGGGSIPTLADLERHYMELHEQKRRMEEILDRTDRLMGDVKRGMDEIRNATASSGGALSGSQSTSQQQQQTSSSSMPAPGGSSTGAVPLARASDKDRSRENVWPTSINSESRD</sequence>
<keyword evidence="3" id="KW-1185">Reference proteome</keyword>
<dbReference type="EMBL" id="KZ293439">
    <property type="protein sequence ID" value="PBK66846.1"/>
    <property type="molecule type" value="Genomic_DNA"/>
</dbReference>
<reference evidence="3" key="1">
    <citation type="journal article" date="2017" name="Nat. Ecol. Evol.">
        <title>Genome expansion and lineage-specific genetic innovations in the forest pathogenic fungi Armillaria.</title>
        <authorList>
            <person name="Sipos G."/>
            <person name="Prasanna A.N."/>
            <person name="Walter M.C."/>
            <person name="O'Connor E."/>
            <person name="Balint B."/>
            <person name="Krizsan K."/>
            <person name="Kiss B."/>
            <person name="Hess J."/>
            <person name="Varga T."/>
            <person name="Slot J."/>
            <person name="Riley R."/>
            <person name="Boka B."/>
            <person name="Rigling D."/>
            <person name="Barry K."/>
            <person name="Lee J."/>
            <person name="Mihaltcheva S."/>
            <person name="LaButti K."/>
            <person name="Lipzen A."/>
            <person name="Waldron R."/>
            <person name="Moloney N.M."/>
            <person name="Sperisen C."/>
            <person name="Kredics L."/>
            <person name="Vagvoelgyi C."/>
            <person name="Patrignani A."/>
            <person name="Fitzpatrick D."/>
            <person name="Nagy I."/>
            <person name="Doyle S."/>
            <person name="Anderson J.B."/>
            <person name="Grigoriev I.V."/>
            <person name="Gueldener U."/>
            <person name="Muensterkoetter M."/>
            <person name="Nagy L.G."/>
        </authorList>
    </citation>
    <scope>NUCLEOTIDE SEQUENCE [LARGE SCALE GENOMIC DNA]</scope>
    <source>
        <strain evidence="3">28-4</strain>
    </source>
</reference>
<gene>
    <name evidence="2" type="ORF">ARMSODRAFT_347307</name>
</gene>